<keyword evidence="4" id="KW-1185">Reference proteome</keyword>
<keyword evidence="1" id="KW-0472">Membrane</keyword>
<comment type="caution">
    <text evidence="3">The sequence shown here is derived from an EMBL/GenBank/DDBJ whole genome shotgun (WGS) entry which is preliminary data.</text>
</comment>
<sequence length="157" mass="16711">MAFSALLQPRLFLFSPLFPLTNVGASSPFLPLDTFAAPVKSPPVVPHVTPPPAAAAATPVIPPPVGASSAGYSVAADASRISAPVLSVQVAVPVSFQGMLLRDDRQRARRPSTTFKIHENQINFYKIQSSRSLSLSLSLFLSVCLSIYLSIYLSVCV</sequence>
<organism evidence="3 4">
    <name type="scientific">Acanthosepion pharaonis</name>
    <name type="common">Pharaoh cuttlefish</name>
    <name type="synonym">Sepia pharaonis</name>
    <dbReference type="NCBI Taxonomy" id="158019"/>
    <lineage>
        <taxon>Eukaryota</taxon>
        <taxon>Metazoa</taxon>
        <taxon>Spiralia</taxon>
        <taxon>Lophotrochozoa</taxon>
        <taxon>Mollusca</taxon>
        <taxon>Cephalopoda</taxon>
        <taxon>Coleoidea</taxon>
        <taxon>Decapodiformes</taxon>
        <taxon>Sepiida</taxon>
        <taxon>Sepiina</taxon>
        <taxon>Sepiidae</taxon>
        <taxon>Acanthosepion</taxon>
    </lineage>
</organism>
<name>A0A812C5L4_ACAPH</name>
<keyword evidence="1" id="KW-1133">Transmembrane helix</keyword>
<dbReference type="AlphaFoldDB" id="A0A812C5L4"/>
<feature type="signal peptide" evidence="2">
    <location>
        <begin position="1"/>
        <end position="25"/>
    </location>
</feature>
<gene>
    <name evidence="3" type="ORF">SPHA_27452</name>
</gene>
<evidence type="ECO:0000256" key="1">
    <source>
        <dbReference type="SAM" id="Phobius"/>
    </source>
</evidence>
<dbReference type="Proteomes" id="UP000597762">
    <property type="component" value="Unassembled WGS sequence"/>
</dbReference>
<feature type="transmembrane region" description="Helical" evidence="1">
    <location>
        <begin position="133"/>
        <end position="155"/>
    </location>
</feature>
<protein>
    <submittedName>
        <fullName evidence="3">Uncharacterized protein</fullName>
    </submittedName>
</protein>
<evidence type="ECO:0000313" key="3">
    <source>
        <dbReference type="EMBL" id="CAE1251243.1"/>
    </source>
</evidence>
<dbReference type="EMBL" id="CAHIKZ030001067">
    <property type="protein sequence ID" value="CAE1251243.1"/>
    <property type="molecule type" value="Genomic_DNA"/>
</dbReference>
<feature type="chain" id="PRO_5032489065" evidence="2">
    <location>
        <begin position="26"/>
        <end position="157"/>
    </location>
</feature>
<evidence type="ECO:0000313" key="4">
    <source>
        <dbReference type="Proteomes" id="UP000597762"/>
    </source>
</evidence>
<proteinExistence type="predicted"/>
<evidence type="ECO:0000256" key="2">
    <source>
        <dbReference type="SAM" id="SignalP"/>
    </source>
</evidence>
<keyword evidence="1" id="KW-0812">Transmembrane</keyword>
<accession>A0A812C5L4</accession>
<keyword evidence="2" id="KW-0732">Signal</keyword>
<reference evidence="3" key="1">
    <citation type="submission" date="2021-01" db="EMBL/GenBank/DDBJ databases">
        <authorList>
            <person name="Li R."/>
            <person name="Bekaert M."/>
        </authorList>
    </citation>
    <scope>NUCLEOTIDE SEQUENCE</scope>
    <source>
        <strain evidence="3">Farmed</strain>
    </source>
</reference>